<reference evidence="6 7" key="1">
    <citation type="submission" date="2018-11" db="EMBL/GenBank/DDBJ databases">
        <title>Gordonia insulae sp. nov., isolated from an island soil.</title>
        <authorList>
            <person name="Kim Y.S."/>
            <person name="Kim S.B."/>
        </authorList>
    </citation>
    <scope>NUCLEOTIDE SEQUENCE [LARGE SCALE GENOMIC DNA]</scope>
    <source>
        <strain evidence="6 7">MMS17-SY073</strain>
    </source>
</reference>
<proteinExistence type="predicted"/>
<dbReference type="GO" id="GO:0051537">
    <property type="term" value="F:2 iron, 2 sulfur cluster binding"/>
    <property type="evidence" value="ECO:0007669"/>
    <property type="project" value="UniProtKB-KW"/>
</dbReference>
<dbReference type="GO" id="GO:0003677">
    <property type="term" value="F:DNA binding"/>
    <property type="evidence" value="ECO:0007669"/>
    <property type="project" value="UniProtKB-KW"/>
</dbReference>
<dbReference type="PROSITE" id="PS50937">
    <property type="entry name" value="HTH_MERR_2"/>
    <property type="match status" value="1"/>
</dbReference>
<accession>A0A3G8JL73</accession>
<dbReference type="InterPro" id="IPR010211">
    <property type="entry name" value="Redox-sen_tscrpt-act_SoxR"/>
</dbReference>
<dbReference type="GO" id="GO:0003700">
    <property type="term" value="F:DNA-binding transcription factor activity"/>
    <property type="evidence" value="ECO:0007669"/>
    <property type="project" value="InterPro"/>
</dbReference>
<dbReference type="NCBIfam" id="TIGR01950">
    <property type="entry name" value="SoxR"/>
    <property type="match status" value="1"/>
</dbReference>
<name>A0A3G8JL73_9ACTN</name>
<evidence type="ECO:0000313" key="7">
    <source>
        <dbReference type="Proteomes" id="UP000271469"/>
    </source>
</evidence>
<keyword evidence="7" id="KW-1185">Reference proteome</keyword>
<dbReference type="SMART" id="SM00422">
    <property type="entry name" value="HTH_MERR"/>
    <property type="match status" value="1"/>
</dbReference>
<protein>
    <submittedName>
        <fullName evidence="6">Redox-sensitive transcriptional activator SoxR</fullName>
    </submittedName>
</protein>
<keyword evidence="2" id="KW-0408">Iron</keyword>
<feature type="domain" description="HTH merR-type" evidence="5">
    <location>
        <begin position="10"/>
        <end position="78"/>
    </location>
</feature>
<keyword evidence="3" id="KW-0411">Iron-sulfur</keyword>
<dbReference type="GO" id="GO:0006979">
    <property type="term" value="P:response to oxidative stress"/>
    <property type="evidence" value="ECO:0007669"/>
    <property type="project" value="InterPro"/>
</dbReference>
<evidence type="ECO:0000256" key="4">
    <source>
        <dbReference type="ARBA" id="ARBA00023125"/>
    </source>
</evidence>
<dbReference type="InterPro" id="IPR000551">
    <property type="entry name" value="MerR-type_HTH_dom"/>
</dbReference>
<evidence type="ECO:0000256" key="3">
    <source>
        <dbReference type="ARBA" id="ARBA00023014"/>
    </source>
</evidence>
<gene>
    <name evidence="6" type="primary">soxR</name>
    <name evidence="6" type="ORF">D7316_01773</name>
</gene>
<keyword evidence="4" id="KW-0238">DNA-binding</keyword>
<dbReference type="Pfam" id="PF13411">
    <property type="entry name" value="MerR_1"/>
    <property type="match status" value="1"/>
</dbReference>
<keyword evidence="1" id="KW-0001">2Fe-2S</keyword>
<keyword evidence="1" id="KW-0479">Metal-binding</keyword>
<dbReference type="Gene3D" id="1.10.1660.10">
    <property type="match status" value="1"/>
</dbReference>
<dbReference type="EMBL" id="CP033972">
    <property type="protein sequence ID" value="AZG45179.1"/>
    <property type="molecule type" value="Genomic_DNA"/>
</dbReference>
<dbReference type="PROSITE" id="PS00552">
    <property type="entry name" value="HTH_MERR_1"/>
    <property type="match status" value="1"/>
</dbReference>
<evidence type="ECO:0000313" key="6">
    <source>
        <dbReference type="EMBL" id="AZG45179.1"/>
    </source>
</evidence>
<dbReference type="PRINTS" id="PR00040">
    <property type="entry name" value="HTHMERR"/>
</dbReference>
<dbReference type="AlphaFoldDB" id="A0A3G8JL73"/>
<dbReference type="InterPro" id="IPR047057">
    <property type="entry name" value="MerR_fam"/>
</dbReference>
<sequence length="151" mass="16723">MGFVSLKKLELSVGELAQRAGIAPSAVRFYEDQGLIFSRRTSGNQRRYHRAMLRRVAFIRASQTAGIPLAVIADVLSELGDHESPPKSMWEAASRRWIDDINNRIALLENMRDMIGSCVGCGCLSLGECHLLNPGDEMNKLGPGPRRLMRG</sequence>
<dbReference type="KEGG" id="gom:D7316_01773"/>
<organism evidence="6 7">
    <name type="scientific">Gordonia insulae</name>
    <dbReference type="NCBI Taxonomy" id="2420509"/>
    <lineage>
        <taxon>Bacteria</taxon>
        <taxon>Bacillati</taxon>
        <taxon>Actinomycetota</taxon>
        <taxon>Actinomycetes</taxon>
        <taxon>Mycobacteriales</taxon>
        <taxon>Gordoniaceae</taxon>
        <taxon>Gordonia</taxon>
    </lineage>
</organism>
<evidence type="ECO:0000259" key="5">
    <source>
        <dbReference type="PROSITE" id="PS50937"/>
    </source>
</evidence>
<evidence type="ECO:0000256" key="2">
    <source>
        <dbReference type="ARBA" id="ARBA00023004"/>
    </source>
</evidence>
<dbReference type="Proteomes" id="UP000271469">
    <property type="component" value="Chromosome"/>
</dbReference>
<dbReference type="PANTHER" id="PTHR30204">
    <property type="entry name" value="REDOX-CYCLING DRUG-SENSING TRANSCRIPTIONAL ACTIVATOR SOXR"/>
    <property type="match status" value="1"/>
</dbReference>
<dbReference type="InterPro" id="IPR009061">
    <property type="entry name" value="DNA-bd_dom_put_sf"/>
</dbReference>
<evidence type="ECO:0000256" key="1">
    <source>
        <dbReference type="ARBA" id="ARBA00022714"/>
    </source>
</evidence>
<dbReference type="SUPFAM" id="SSF46955">
    <property type="entry name" value="Putative DNA-binding domain"/>
    <property type="match status" value="1"/>
</dbReference>
<dbReference type="PANTHER" id="PTHR30204:SF0">
    <property type="entry name" value="REDOX-SENSITIVE TRANSCRIPTIONAL ACTIVATOR SOXR"/>
    <property type="match status" value="1"/>
</dbReference>